<dbReference type="EMBL" id="CP003221">
    <property type="protein sequence ID" value="EGJ50562.1"/>
    <property type="molecule type" value="Genomic_DNA"/>
</dbReference>
<gene>
    <name evidence="1" type="ORF">Desaf_2235</name>
</gene>
<evidence type="ECO:0000313" key="2">
    <source>
        <dbReference type="Proteomes" id="UP000007844"/>
    </source>
</evidence>
<dbReference type="Gene3D" id="2.60.40.4150">
    <property type="entry name" value="Type VI secretion system, lipoprotein SciN"/>
    <property type="match status" value="1"/>
</dbReference>
<sequence length="178" mass="19463">MASYSIPIWFFLLPLIVGCGGKSGSVIWSHAKDAISLEIVADGSLNQYAGEPHTLALCVHQLSDPDKFGELSGTPSGVLALLKCDSFDASVSGYRRIVAQPGEQKILFLDRAENARFIGISAGYYNVNPAQATRLFEIPIDEHKQGYIPFFRDTVRQPGRLKINLLLDPQEIQDVGGD</sequence>
<keyword evidence="2" id="KW-1185">Reference proteome</keyword>
<name>F3YWR9_DESAF</name>
<organism evidence="1 2">
    <name type="scientific">Desulfocurvibacter africanus subsp. africanus str. Walvis Bay</name>
    <dbReference type="NCBI Taxonomy" id="690850"/>
    <lineage>
        <taxon>Bacteria</taxon>
        <taxon>Pseudomonadati</taxon>
        <taxon>Thermodesulfobacteriota</taxon>
        <taxon>Desulfovibrionia</taxon>
        <taxon>Desulfovibrionales</taxon>
        <taxon>Desulfovibrionaceae</taxon>
        <taxon>Desulfocurvibacter</taxon>
    </lineage>
</organism>
<protein>
    <submittedName>
        <fullName evidence="1">Type VI secretion lipoprotein, VC_A0113 family</fullName>
    </submittedName>
</protein>
<evidence type="ECO:0000313" key="1">
    <source>
        <dbReference type="EMBL" id="EGJ50562.1"/>
    </source>
</evidence>
<keyword evidence="1" id="KW-0449">Lipoprotein</keyword>
<dbReference type="InterPro" id="IPR038706">
    <property type="entry name" value="Type_VI_SciN-like_sf"/>
</dbReference>
<dbReference type="STRING" id="690850.Desaf_2235"/>
<dbReference type="AlphaFoldDB" id="F3YWR9"/>
<dbReference type="HOGENOM" id="CLU_102939_2_0_7"/>
<reference evidence="1 2" key="1">
    <citation type="journal article" date="2011" name="J. Bacteriol.">
        <title>Genome sequence of the mercury-methylating and pleomorphic Desulfovibrio africanus Strain Walvis Bay.</title>
        <authorList>
            <person name="Brown S.D."/>
            <person name="Wall J.D."/>
            <person name="Kucken A.M."/>
            <person name="Gilmour C.C."/>
            <person name="Podar M."/>
            <person name="Brandt C.C."/>
            <person name="Teshima H."/>
            <person name="Detter J.C."/>
            <person name="Han C.S."/>
            <person name="Land M.L."/>
            <person name="Lucas S."/>
            <person name="Han J."/>
            <person name="Pennacchio L."/>
            <person name="Nolan M."/>
            <person name="Pitluck S."/>
            <person name="Woyke T."/>
            <person name="Goodwin L."/>
            <person name="Palumbo A.V."/>
            <person name="Elias D.A."/>
        </authorList>
    </citation>
    <scope>NUCLEOTIDE SEQUENCE [LARGE SCALE GENOMIC DNA]</scope>
    <source>
        <strain evidence="1 2">Walvis Bay</strain>
    </source>
</reference>
<accession>F3YWR9</accession>
<dbReference type="InterPro" id="IPR017734">
    <property type="entry name" value="T6SS_SciN"/>
</dbReference>
<dbReference type="RefSeq" id="WP_014260278.1">
    <property type="nucleotide sequence ID" value="NC_016629.1"/>
</dbReference>
<dbReference type="KEGG" id="daf:Desaf_2235"/>
<dbReference type="Proteomes" id="UP000007844">
    <property type="component" value="Chromosome"/>
</dbReference>
<proteinExistence type="predicted"/>
<dbReference type="eggNOG" id="COG3521">
    <property type="taxonomic scope" value="Bacteria"/>
</dbReference>
<dbReference type="Pfam" id="PF12790">
    <property type="entry name" value="T6SS-SciN"/>
    <property type="match status" value="1"/>
</dbReference>